<accession>A0AAW7AC21</accession>
<evidence type="ECO:0000256" key="1">
    <source>
        <dbReference type="ARBA" id="ARBA00004141"/>
    </source>
</evidence>
<keyword evidence="3 5" id="KW-1133">Transmembrane helix</keyword>
<protein>
    <submittedName>
        <fullName evidence="6">DUF4870 domain-containing protein</fullName>
    </submittedName>
</protein>
<name>A0AAW7AC21_9STAP</name>
<keyword evidence="4 5" id="KW-0472">Membrane</keyword>
<proteinExistence type="predicted"/>
<evidence type="ECO:0000256" key="2">
    <source>
        <dbReference type="ARBA" id="ARBA00022692"/>
    </source>
</evidence>
<evidence type="ECO:0000313" key="6">
    <source>
        <dbReference type="EMBL" id="MDK9864474.1"/>
    </source>
</evidence>
<dbReference type="AlphaFoldDB" id="A0AAW7AC21"/>
<feature type="transmembrane region" description="Helical" evidence="5">
    <location>
        <begin position="25"/>
        <end position="44"/>
    </location>
</feature>
<evidence type="ECO:0000256" key="3">
    <source>
        <dbReference type="ARBA" id="ARBA00022989"/>
    </source>
</evidence>
<feature type="transmembrane region" description="Helical" evidence="5">
    <location>
        <begin position="88"/>
        <end position="105"/>
    </location>
</feature>
<sequence>MNLQNQSRNPHAFQNVTQNEKSMAMLLWILNILTGFVGPLIIWLMKKDESAFINQQGKNYLNFAISYTSYFIISLILTIIIIGYIPLFVLSIAAFIYTIIGIVTVNKGEDFVVPLTIEIIK</sequence>
<dbReference type="InterPro" id="IPR019109">
    <property type="entry name" value="MamF_MmsF"/>
</dbReference>
<organism evidence="6 7">
    <name type="scientific">Staphylococcus equorum</name>
    <dbReference type="NCBI Taxonomy" id="246432"/>
    <lineage>
        <taxon>Bacteria</taxon>
        <taxon>Bacillati</taxon>
        <taxon>Bacillota</taxon>
        <taxon>Bacilli</taxon>
        <taxon>Bacillales</taxon>
        <taxon>Staphylococcaceae</taxon>
        <taxon>Staphylococcus</taxon>
    </lineage>
</organism>
<evidence type="ECO:0000313" key="7">
    <source>
        <dbReference type="Proteomes" id="UP001174037"/>
    </source>
</evidence>
<feature type="transmembrane region" description="Helical" evidence="5">
    <location>
        <begin position="64"/>
        <end position="82"/>
    </location>
</feature>
<comment type="subcellular location">
    <subcellularLocation>
        <location evidence="1">Membrane</location>
        <topology evidence="1">Multi-pass membrane protein</topology>
    </subcellularLocation>
</comment>
<dbReference type="Pfam" id="PF09685">
    <property type="entry name" value="MamF_MmsF"/>
    <property type="match status" value="1"/>
</dbReference>
<dbReference type="Proteomes" id="UP001174037">
    <property type="component" value="Unassembled WGS sequence"/>
</dbReference>
<reference evidence="6" key="1">
    <citation type="journal article" date="2023" name="Int. J. Mol. Sci.">
        <title>Antibiotic Resistance/Susceptibility Profiles of Staphylococcus equorum Strains from Cheese, and Genome Analysis for Antibiotic Resistance Genes.</title>
        <authorList>
            <person name="Vazquez L."/>
            <person name="Srednik M.E."/>
            <person name="Rodriguez J."/>
            <person name="Florez A.B."/>
            <person name="Mayo B."/>
        </authorList>
    </citation>
    <scope>NUCLEOTIDE SEQUENCE</scope>
    <source>
        <strain evidence="6">5A3I</strain>
    </source>
</reference>
<dbReference type="RefSeq" id="WP_002506369.1">
    <property type="nucleotide sequence ID" value="NZ_CP150675.1"/>
</dbReference>
<gene>
    <name evidence="6" type="ORF">P1A27_00620</name>
</gene>
<dbReference type="EMBL" id="JARGCK010000001">
    <property type="protein sequence ID" value="MDK9864474.1"/>
    <property type="molecule type" value="Genomic_DNA"/>
</dbReference>
<evidence type="ECO:0000256" key="5">
    <source>
        <dbReference type="SAM" id="Phobius"/>
    </source>
</evidence>
<evidence type="ECO:0000256" key="4">
    <source>
        <dbReference type="ARBA" id="ARBA00023136"/>
    </source>
</evidence>
<keyword evidence="2 5" id="KW-0812">Transmembrane</keyword>
<comment type="caution">
    <text evidence="6">The sequence shown here is derived from an EMBL/GenBank/DDBJ whole genome shotgun (WGS) entry which is preliminary data.</text>
</comment>
<reference evidence="6" key="2">
    <citation type="submission" date="2023-03" db="EMBL/GenBank/DDBJ databases">
        <authorList>
            <person name="Vazquez L."/>
            <person name="Rodriguez J."/>
            <person name="Mayo B."/>
            <person name="Florez A.B."/>
        </authorList>
    </citation>
    <scope>NUCLEOTIDE SEQUENCE</scope>
    <source>
        <strain evidence="6">5A3I</strain>
    </source>
</reference>